<evidence type="ECO:0000313" key="7">
    <source>
        <dbReference type="EMBL" id="PVD28442.1"/>
    </source>
</evidence>
<name>A0A2T7P4U4_POMCA</name>
<dbReference type="STRING" id="400727.A0A2T7P4U4"/>
<accession>A0A2T7P4U4</accession>
<dbReference type="InterPro" id="IPR045126">
    <property type="entry name" value="TRAPPC10/Trs130"/>
</dbReference>
<dbReference type="Pfam" id="PF23036">
    <property type="entry name" value="TRAPPC10_1st"/>
    <property type="match status" value="1"/>
</dbReference>
<feature type="domain" description="TRAPPC10/Trs130 N-terminal" evidence="6">
    <location>
        <begin position="5"/>
        <end position="316"/>
    </location>
</feature>
<keyword evidence="8" id="KW-1185">Reference proteome</keyword>
<keyword evidence="2" id="KW-0813">Transport</keyword>
<dbReference type="InterPro" id="IPR022233">
    <property type="entry name" value="TRAPPC10/Trs130_C"/>
</dbReference>
<sequence length="1015" mass="114487">MTILVIAGHGNQTLFSSLHQIVVNGLPKEVCEWRRSFGRAPRSVQLEGSFVPYDPDILPEEDTKTLVSRPYFHIYWTDCDLDTYKQSVKDELMEWHAALRAKNIPDWLIVVVIPDESKIKSKLLPRSSVADKVRSDFCSKQPERSAVVIEPLKSEPKSVESWNHFFQKLRTLLLQAYNRHLNKYEENMRALREKRNEPGWTYFEYFSVQEELGFMLEILGLKDDALIQYDELEAMFDQFVENHANGGIFKVSCFVGCLPLVRPCKSWLGLSLAKSLDHDLRDRVKHSLTSLLEFRNYLFSRQAALLFSMGRAWEVAERALNFLHNTVVEIKCLEVEVPEGGLECWAVLSGLEILAACQKHDTGQVDKCALFTAHLWDHIRNKLKKLGQMYGLMPGITPSSKQLSHLVDLMAGMISDDESVAKVRPVDKLREALSSSESFKKHYLETCELAMGTYKHISRFRSSRMIGRDLAHFYMKAGEPAKAEAFLCDAIKLYSQEGWTRLAHGTLRELAACQKLIGEKSRFLGTALEITCSNCLDETDRVQHFNDIITVLKENVNLSVQGQGIMELKQIKLMQNMAKTDDLVTMTIHFISHLPQPVICDTIQVALTPCPAFQLTKLFRHSFPSKIRARAMYERRQGRVIVAGLACDNAPELLKRTDSSASEVVSPELIVKGDYSMCFLASDVLIQPGLNEVELVMRAGGEGTFYPIDFILGIEQSATLTFYTGSQNLLNDTVATLHSTPALTVKTLDGDENRLRLQAQIPHTSCDLEISIYMPFLLVCQLPVQLRKYVQISLEGSSKEYMVITSPQLSASNCMFSFINQGKDWTWYTVDYSLSGKSQSTVSVSFESSRGDSRDVVGYQAGQMHMLNLSVTPVAAHCSPFRPELLAYRIAADPSIWALLGKTTGVFSVKDHPFRAQLNVIPLAAGFRHLPRVQLYRYVGDQKQHNEDDEEVWVKRKGAGDTRLTSEPHSGEDCDLDLDGLEELTESRVYNSSLAKQVHVFPTAATSDMEVCVAV</sequence>
<dbReference type="AlphaFoldDB" id="A0A2T7P4U4"/>
<dbReference type="Pfam" id="PF11817">
    <property type="entry name" value="Foie-gras_1"/>
    <property type="match status" value="1"/>
</dbReference>
<reference evidence="7 8" key="1">
    <citation type="submission" date="2018-04" db="EMBL/GenBank/DDBJ databases">
        <title>The genome of golden apple snail Pomacea canaliculata provides insight into stress tolerance and invasive adaptation.</title>
        <authorList>
            <person name="Liu C."/>
            <person name="Liu B."/>
            <person name="Ren Y."/>
            <person name="Zhang Y."/>
            <person name="Wang H."/>
            <person name="Li S."/>
            <person name="Jiang F."/>
            <person name="Yin L."/>
            <person name="Zhang G."/>
            <person name="Qian W."/>
            <person name="Fan W."/>
        </authorList>
    </citation>
    <scope>NUCLEOTIDE SEQUENCE [LARGE SCALE GENOMIC DNA]</scope>
    <source>
        <strain evidence="7">SZHN2017</strain>
        <tissue evidence="7">Muscle</tissue>
    </source>
</reference>
<dbReference type="GO" id="GO:1990071">
    <property type="term" value="C:TRAPPII protein complex"/>
    <property type="evidence" value="ECO:0007669"/>
    <property type="project" value="InterPro"/>
</dbReference>
<comment type="subcellular location">
    <subcellularLocation>
        <location evidence="1">Golgi apparatus</location>
    </subcellularLocation>
</comment>
<dbReference type="GO" id="GO:0005829">
    <property type="term" value="C:cytosol"/>
    <property type="evidence" value="ECO:0007669"/>
    <property type="project" value="GOC"/>
</dbReference>
<evidence type="ECO:0000313" key="8">
    <source>
        <dbReference type="Proteomes" id="UP000245119"/>
    </source>
</evidence>
<evidence type="ECO:0000256" key="3">
    <source>
        <dbReference type="ARBA" id="ARBA00023034"/>
    </source>
</evidence>
<dbReference type="InterPro" id="IPR021773">
    <property type="entry name" value="TPC11"/>
</dbReference>
<dbReference type="PANTHER" id="PTHR13251:SF3">
    <property type="entry name" value="TRAFFICKING PROTEIN PARTICLE COMPLEX SUBUNIT 10"/>
    <property type="match status" value="1"/>
</dbReference>
<dbReference type="Proteomes" id="UP000245119">
    <property type="component" value="Linkage Group LG6"/>
</dbReference>
<proteinExistence type="predicted"/>
<evidence type="ECO:0000259" key="4">
    <source>
        <dbReference type="Pfam" id="PF11817"/>
    </source>
</evidence>
<gene>
    <name evidence="7" type="ORF">C0Q70_11030</name>
</gene>
<dbReference type="PANTHER" id="PTHR13251">
    <property type="entry name" value="EPILEPSY HOLOPROSENCEPHALY CANDIDATE 1/TMEM1"/>
    <property type="match status" value="1"/>
</dbReference>
<feature type="domain" description="Trafficking protein particle complex subunit 11" evidence="4">
    <location>
        <begin position="454"/>
        <end position="530"/>
    </location>
</feature>
<keyword evidence="3" id="KW-0333">Golgi apparatus</keyword>
<dbReference type="InterPro" id="IPR056913">
    <property type="entry name" value="TRAPPC10/Trs130_N"/>
</dbReference>
<dbReference type="GO" id="GO:0006891">
    <property type="term" value="P:intra-Golgi vesicle-mediated transport"/>
    <property type="evidence" value="ECO:0007669"/>
    <property type="project" value="TreeGrafter"/>
</dbReference>
<evidence type="ECO:0000256" key="2">
    <source>
        <dbReference type="ARBA" id="ARBA00022448"/>
    </source>
</evidence>
<dbReference type="EMBL" id="PZQS01000006">
    <property type="protein sequence ID" value="PVD28442.1"/>
    <property type="molecule type" value="Genomic_DNA"/>
</dbReference>
<dbReference type="GO" id="GO:0034498">
    <property type="term" value="P:early endosome to Golgi transport"/>
    <property type="evidence" value="ECO:0007669"/>
    <property type="project" value="TreeGrafter"/>
</dbReference>
<dbReference type="OrthoDB" id="10256906at2759"/>
<feature type="domain" description="TRAPPC10/Trs130 C-terminal" evidence="5">
    <location>
        <begin position="859"/>
        <end position="952"/>
    </location>
</feature>
<comment type="caution">
    <text evidence="7">The sequence shown here is derived from an EMBL/GenBank/DDBJ whole genome shotgun (WGS) entry which is preliminary data.</text>
</comment>
<evidence type="ECO:0000256" key="1">
    <source>
        <dbReference type="ARBA" id="ARBA00004555"/>
    </source>
</evidence>
<evidence type="ECO:0000259" key="5">
    <source>
        <dbReference type="Pfam" id="PF12584"/>
    </source>
</evidence>
<evidence type="ECO:0000259" key="6">
    <source>
        <dbReference type="Pfam" id="PF23036"/>
    </source>
</evidence>
<protein>
    <submittedName>
        <fullName evidence="7">Uncharacterized protein</fullName>
    </submittedName>
</protein>
<dbReference type="Pfam" id="PF12584">
    <property type="entry name" value="TRAPPC10"/>
    <property type="match status" value="1"/>
</dbReference>
<organism evidence="7 8">
    <name type="scientific">Pomacea canaliculata</name>
    <name type="common">Golden apple snail</name>
    <dbReference type="NCBI Taxonomy" id="400727"/>
    <lineage>
        <taxon>Eukaryota</taxon>
        <taxon>Metazoa</taxon>
        <taxon>Spiralia</taxon>
        <taxon>Lophotrochozoa</taxon>
        <taxon>Mollusca</taxon>
        <taxon>Gastropoda</taxon>
        <taxon>Caenogastropoda</taxon>
        <taxon>Architaenioglossa</taxon>
        <taxon>Ampullarioidea</taxon>
        <taxon>Ampullariidae</taxon>
        <taxon>Pomacea</taxon>
    </lineage>
</organism>